<comment type="caution">
    <text evidence="2">The sequence shown here is derived from an EMBL/GenBank/DDBJ whole genome shotgun (WGS) entry which is preliminary data.</text>
</comment>
<proteinExistence type="predicted"/>
<protein>
    <submittedName>
        <fullName evidence="2">Uncharacterized protein</fullName>
    </submittedName>
</protein>
<name>A0AAW1EKW9_ZOAVI</name>
<sequence length="70" mass="7722">MEAELESQGRRRRLHQARSVDWVGVSPAGTPHLPTTGPPMDRLTRINPVRGRASTRHKALYTTGAAFTSI</sequence>
<dbReference type="Proteomes" id="UP001488805">
    <property type="component" value="Unassembled WGS sequence"/>
</dbReference>
<accession>A0AAW1EKW9</accession>
<feature type="region of interest" description="Disordered" evidence="1">
    <location>
        <begin position="1"/>
        <end position="44"/>
    </location>
</feature>
<reference evidence="2 3" key="1">
    <citation type="journal article" date="2024" name="Genome Biol. Evol.">
        <title>Chromosome-level genome assembly of the viviparous eelpout Zoarces viviparus.</title>
        <authorList>
            <person name="Fuhrmann N."/>
            <person name="Brasseur M.V."/>
            <person name="Bakowski C.E."/>
            <person name="Podsiadlowski L."/>
            <person name="Prost S."/>
            <person name="Krehenwinkel H."/>
            <person name="Mayer C."/>
        </authorList>
    </citation>
    <scope>NUCLEOTIDE SEQUENCE [LARGE SCALE GENOMIC DNA]</scope>
    <source>
        <strain evidence="2">NO-MEL_2022_Ind0_liver</strain>
    </source>
</reference>
<organism evidence="2 3">
    <name type="scientific">Zoarces viviparus</name>
    <name type="common">Viviparous eelpout</name>
    <name type="synonym">Blennius viviparus</name>
    <dbReference type="NCBI Taxonomy" id="48416"/>
    <lineage>
        <taxon>Eukaryota</taxon>
        <taxon>Metazoa</taxon>
        <taxon>Chordata</taxon>
        <taxon>Craniata</taxon>
        <taxon>Vertebrata</taxon>
        <taxon>Euteleostomi</taxon>
        <taxon>Actinopterygii</taxon>
        <taxon>Neopterygii</taxon>
        <taxon>Teleostei</taxon>
        <taxon>Neoteleostei</taxon>
        <taxon>Acanthomorphata</taxon>
        <taxon>Eupercaria</taxon>
        <taxon>Perciformes</taxon>
        <taxon>Cottioidei</taxon>
        <taxon>Zoarcales</taxon>
        <taxon>Zoarcidae</taxon>
        <taxon>Zoarcinae</taxon>
        <taxon>Zoarces</taxon>
    </lineage>
</organism>
<evidence type="ECO:0000313" key="3">
    <source>
        <dbReference type="Proteomes" id="UP001488805"/>
    </source>
</evidence>
<evidence type="ECO:0000256" key="1">
    <source>
        <dbReference type="SAM" id="MobiDB-lite"/>
    </source>
</evidence>
<evidence type="ECO:0000313" key="2">
    <source>
        <dbReference type="EMBL" id="KAK9523289.1"/>
    </source>
</evidence>
<dbReference type="AlphaFoldDB" id="A0AAW1EKW9"/>
<dbReference type="EMBL" id="JBCEZU010000221">
    <property type="protein sequence ID" value="KAK9523289.1"/>
    <property type="molecule type" value="Genomic_DNA"/>
</dbReference>
<gene>
    <name evidence="2" type="ORF">VZT92_019691</name>
</gene>
<keyword evidence="3" id="KW-1185">Reference proteome</keyword>